<comment type="subcellular location">
    <subcellularLocation>
        <location evidence="1">Membrane</location>
        <topology evidence="1">Multi-pass membrane protein</topology>
    </subcellularLocation>
</comment>
<gene>
    <name evidence="8" type="ORF">FNY66_13090</name>
</gene>
<proteinExistence type="inferred from homology"/>
<sequence length="130" mass="14330">MKMKRELITYLISGGVTTGVNYLLYAGLLALHIPYLAANSAAWAGAVLTAYALNRQWVFHSKKHIASELASFAALRFLTLLVENMLLWLLISRMDTAAFPAKLIVSVVTVVGNYVLCKFGIFRKEAVTHG</sequence>
<evidence type="ECO:0000256" key="1">
    <source>
        <dbReference type="ARBA" id="ARBA00004141"/>
    </source>
</evidence>
<organism evidence="8 9">
    <name type="scientific">Mediterraneibacter catenae</name>
    <dbReference type="NCBI Taxonomy" id="2594882"/>
    <lineage>
        <taxon>Bacteria</taxon>
        <taxon>Bacillati</taxon>
        <taxon>Bacillota</taxon>
        <taxon>Clostridia</taxon>
        <taxon>Lachnospirales</taxon>
        <taxon>Lachnospiraceae</taxon>
        <taxon>Mediterraneibacter</taxon>
    </lineage>
</organism>
<dbReference type="Proteomes" id="UP000322025">
    <property type="component" value="Unassembled WGS sequence"/>
</dbReference>
<dbReference type="RefSeq" id="WP_087152448.1">
    <property type="nucleotide sequence ID" value="NZ_VMSO01000023.1"/>
</dbReference>
<evidence type="ECO:0000256" key="4">
    <source>
        <dbReference type="ARBA" id="ARBA00022989"/>
    </source>
</evidence>
<evidence type="ECO:0000313" key="9">
    <source>
        <dbReference type="Proteomes" id="UP000322025"/>
    </source>
</evidence>
<dbReference type="Pfam" id="PF04138">
    <property type="entry name" value="GtrA_DPMS_TM"/>
    <property type="match status" value="1"/>
</dbReference>
<evidence type="ECO:0000313" key="8">
    <source>
        <dbReference type="EMBL" id="KAA8500509.1"/>
    </source>
</evidence>
<keyword evidence="9" id="KW-1185">Reference proteome</keyword>
<feature type="transmembrane region" description="Helical" evidence="6">
    <location>
        <begin position="73"/>
        <end position="91"/>
    </location>
</feature>
<dbReference type="EMBL" id="VMSO01000023">
    <property type="protein sequence ID" value="KAA8500509.1"/>
    <property type="molecule type" value="Genomic_DNA"/>
</dbReference>
<dbReference type="GO" id="GO:0005886">
    <property type="term" value="C:plasma membrane"/>
    <property type="evidence" value="ECO:0007669"/>
    <property type="project" value="TreeGrafter"/>
</dbReference>
<dbReference type="PANTHER" id="PTHR38459">
    <property type="entry name" value="PROPHAGE BACTOPRENOL-LINKED GLUCOSE TRANSLOCASE HOMOLOG"/>
    <property type="match status" value="1"/>
</dbReference>
<keyword evidence="5 6" id="KW-0472">Membrane</keyword>
<keyword evidence="4 6" id="KW-1133">Transmembrane helix</keyword>
<dbReference type="GO" id="GO:0000271">
    <property type="term" value="P:polysaccharide biosynthetic process"/>
    <property type="evidence" value="ECO:0007669"/>
    <property type="project" value="InterPro"/>
</dbReference>
<evidence type="ECO:0000256" key="5">
    <source>
        <dbReference type="ARBA" id="ARBA00023136"/>
    </source>
</evidence>
<feature type="domain" description="GtrA/DPMS transmembrane" evidence="7">
    <location>
        <begin position="10"/>
        <end position="122"/>
    </location>
</feature>
<evidence type="ECO:0000256" key="2">
    <source>
        <dbReference type="ARBA" id="ARBA00009399"/>
    </source>
</evidence>
<dbReference type="InterPro" id="IPR051401">
    <property type="entry name" value="GtrA_CellWall_Glycosyl"/>
</dbReference>
<name>A0A5M9HYH8_9FIRM</name>
<feature type="transmembrane region" description="Helical" evidence="6">
    <location>
        <begin position="7"/>
        <end position="27"/>
    </location>
</feature>
<comment type="similarity">
    <text evidence="2">Belongs to the GtrA family.</text>
</comment>
<dbReference type="InterPro" id="IPR007267">
    <property type="entry name" value="GtrA_DPMS_TM"/>
</dbReference>
<dbReference type="PANTHER" id="PTHR38459:SF5">
    <property type="entry name" value="CELL WALL TEICHOIC ACID GLYCOSYLATION PROTEIN GTCA"/>
    <property type="match status" value="1"/>
</dbReference>
<evidence type="ECO:0000256" key="6">
    <source>
        <dbReference type="SAM" id="Phobius"/>
    </source>
</evidence>
<protein>
    <submittedName>
        <fullName evidence="8">GtrA family protein</fullName>
    </submittedName>
</protein>
<evidence type="ECO:0000256" key="3">
    <source>
        <dbReference type="ARBA" id="ARBA00022692"/>
    </source>
</evidence>
<accession>A0A5M9HYH8</accession>
<keyword evidence="3 6" id="KW-0812">Transmembrane</keyword>
<evidence type="ECO:0000259" key="7">
    <source>
        <dbReference type="Pfam" id="PF04138"/>
    </source>
</evidence>
<reference evidence="8 9" key="1">
    <citation type="submission" date="2019-07" db="EMBL/GenBank/DDBJ databases">
        <authorList>
            <person name="Wongkuna S."/>
            <person name="Scaria J."/>
        </authorList>
    </citation>
    <scope>NUCLEOTIDE SEQUENCE [LARGE SCALE GENOMIC DNA]</scope>
    <source>
        <strain evidence="8 9">SW178</strain>
    </source>
</reference>
<dbReference type="AlphaFoldDB" id="A0A5M9HYH8"/>
<dbReference type="OrthoDB" id="361483at2"/>
<feature type="transmembrane region" description="Helical" evidence="6">
    <location>
        <begin position="97"/>
        <end position="116"/>
    </location>
</feature>
<comment type="caution">
    <text evidence="8">The sequence shown here is derived from an EMBL/GenBank/DDBJ whole genome shotgun (WGS) entry which is preliminary data.</text>
</comment>